<comment type="caution">
    <text evidence="1">The sequence shown here is derived from an EMBL/GenBank/DDBJ whole genome shotgun (WGS) entry which is preliminary data.</text>
</comment>
<gene>
    <name evidence="1" type="ORF">PBY51_015704</name>
</gene>
<reference evidence="1 2" key="2">
    <citation type="journal article" date="2023" name="Mol. Biol. Evol.">
        <title>Genomics of Secondarily Temperate Adaptation in the Only Non-Antarctic Icefish.</title>
        <authorList>
            <person name="Rivera-Colon A.G."/>
            <person name="Rayamajhi N."/>
            <person name="Minhas B.F."/>
            <person name="Madrigal G."/>
            <person name="Bilyk K.T."/>
            <person name="Yoon V."/>
            <person name="Hune M."/>
            <person name="Gregory S."/>
            <person name="Cheng C.H.C."/>
            <person name="Catchen J.M."/>
        </authorList>
    </citation>
    <scope>NUCLEOTIDE SEQUENCE [LARGE SCALE GENOMIC DNA]</scope>
    <source>
        <strain evidence="1">JMC-PN-2008</strain>
    </source>
</reference>
<sequence>MLADKLGVPGHDWSQTADSLLGVSVFLCQKPAANTRPTERKLLTKPQLKLSLWSYFLGAENVPLSKPAFMKAIPCLFSILLATERNYAPANPKKYANPNC</sequence>
<organism evidence="1 2">
    <name type="scientific">Eleginops maclovinus</name>
    <name type="common">Patagonian blennie</name>
    <name type="synonym">Eleginus maclovinus</name>
    <dbReference type="NCBI Taxonomy" id="56733"/>
    <lineage>
        <taxon>Eukaryota</taxon>
        <taxon>Metazoa</taxon>
        <taxon>Chordata</taxon>
        <taxon>Craniata</taxon>
        <taxon>Vertebrata</taxon>
        <taxon>Euteleostomi</taxon>
        <taxon>Actinopterygii</taxon>
        <taxon>Neopterygii</taxon>
        <taxon>Teleostei</taxon>
        <taxon>Neoteleostei</taxon>
        <taxon>Acanthomorphata</taxon>
        <taxon>Eupercaria</taxon>
        <taxon>Perciformes</taxon>
        <taxon>Notothenioidei</taxon>
        <taxon>Eleginopidae</taxon>
        <taxon>Eleginops</taxon>
    </lineage>
</organism>
<evidence type="ECO:0000313" key="2">
    <source>
        <dbReference type="Proteomes" id="UP001346869"/>
    </source>
</evidence>
<dbReference type="Proteomes" id="UP001346869">
    <property type="component" value="Unassembled WGS sequence"/>
</dbReference>
<keyword evidence="2" id="KW-1185">Reference proteome</keyword>
<name>A0AAN8AQ48_ELEMC</name>
<proteinExistence type="predicted"/>
<dbReference type="AlphaFoldDB" id="A0AAN8AQ48"/>
<evidence type="ECO:0000313" key="1">
    <source>
        <dbReference type="EMBL" id="KAK5864464.1"/>
    </source>
</evidence>
<protein>
    <submittedName>
        <fullName evidence="1">Uncharacterized protein</fullName>
    </submittedName>
</protein>
<dbReference type="EMBL" id="JAUZQC010000010">
    <property type="protein sequence ID" value="KAK5864464.1"/>
    <property type="molecule type" value="Genomic_DNA"/>
</dbReference>
<reference evidence="1 2" key="1">
    <citation type="journal article" date="2023" name="Genes (Basel)">
        <title>Chromosome-Level Genome Assembly and Circadian Gene Repertoire of the Patagonia Blennie Eleginops maclovinus-The Closest Ancestral Proxy of Antarctic Cryonotothenioids.</title>
        <authorList>
            <person name="Cheng C.C."/>
            <person name="Rivera-Colon A.G."/>
            <person name="Minhas B.F."/>
            <person name="Wilson L."/>
            <person name="Rayamajhi N."/>
            <person name="Vargas-Chacoff L."/>
            <person name="Catchen J.M."/>
        </authorList>
    </citation>
    <scope>NUCLEOTIDE SEQUENCE [LARGE SCALE GENOMIC DNA]</scope>
    <source>
        <strain evidence="1">JMC-PN-2008</strain>
    </source>
</reference>
<accession>A0AAN8AQ48</accession>